<evidence type="ECO:0000313" key="2">
    <source>
        <dbReference type="EMBL" id="QJB38032.1"/>
    </source>
</evidence>
<evidence type="ECO:0000313" key="3">
    <source>
        <dbReference type="Proteomes" id="UP000503144"/>
    </source>
</evidence>
<accession>A0ABX6LDY4</accession>
<keyword evidence="3" id="KW-1185">Reference proteome</keyword>
<organism evidence="2 3">
    <name type="scientific">Chitinophaga oryzae</name>
    <dbReference type="NCBI Taxonomy" id="2725414"/>
    <lineage>
        <taxon>Bacteria</taxon>
        <taxon>Pseudomonadati</taxon>
        <taxon>Bacteroidota</taxon>
        <taxon>Chitinophagia</taxon>
        <taxon>Chitinophagales</taxon>
        <taxon>Chitinophagaceae</taxon>
        <taxon>Chitinophaga</taxon>
    </lineage>
</organism>
<reference evidence="2" key="1">
    <citation type="submission" date="2020-09" db="EMBL/GenBank/DDBJ databases">
        <authorList>
            <person name="Kittiwongwattana C."/>
        </authorList>
    </citation>
    <scope>NUCLEOTIDE SEQUENCE</scope>
    <source>
        <strain evidence="2">1303</strain>
    </source>
</reference>
<feature type="region of interest" description="Disordered" evidence="1">
    <location>
        <begin position="331"/>
        <end position="350"/>
    </location>
</feature>
<dbReference type="Proteomes" id="UP000503144">
    <property type="component" value="Chromosome"/>
</dbReference>
<evidence type="ECO:0008006" key="4">
    <source>
        <dbReference type="Google" id="ProtNLM"/>
    </source>
</evidence>
<evidence type="ECO:0000256" key="1">
    <source>
        <dbReference type="SAM" id="MobiDB-lite"/>
    </source>
</evidence>
<gene>
    <name evidence="2" type="ORF">HF324_09270</name>
</gene>
<sequence length="350" mass="39750">MKVTSKVAIKQVTAGKAEEHYKDKILSNPQLEEHIIVIGTQQFNHSLLGAIKRGFDAGPNGKFMFIHQAIRRIRLNPELNWTVVIYKEGYTANQIGAMSVALANIVNGIRVVQAARREHVINYINTQDGNNEADTSDVRKIVKVKRLLFYCHGLVNRLAIGITNLNTTDDMLDITHNAVQQLNRDAFFPDARIYCFSCRTGLGNPQIDTSVYKTDFWGKETTERHNLYSAQSLAQKFSDITKVITYAYLCRSDYEDTLFTPDELDFKEYYRAGQFGVKRSRKNDGYNYLLKKEGATEQDHKRYKMLEDVSNARTIVDGAVFDPAGARYNVKGGESPKGLPREMQTFSPLQ</sequence>
<dbReference type="RefSeq" id="WP_168860424.1">
    <property type="nucleotide sequence ID" value="NZ_CP051204.2"/>
</dbReference>
<dbReference type="EMBL" id="CP051204">
    <property type="protein sequence ID" value="QJB38032.1"/>
    <property type="molecule type" value="Genomic_DNA"/>
</dbReference>
<name>A0ABX6LDY4_9BACT</name>
<protein>
    <recommendedName>
        <fullName evidence="4">Piwi domain-containing protein</fullName>
    </recommendedName>
</protein>
<proteinExistence type="predicted"/>